<keyword evidence="4" id="KW-1185">Reference proteome</keyword>
<feature type="signal peptide" evidence="2">
    <location>
        <begin position="1"/>
        <end position="21"/>
    </location>
</feature>
<protein>
    <submittedName>
        <fullName evidence="3">Biopolymer transporter ExbD</fullName>
    </submittedName>
</protein>
<feature type="compositionally biased region" description="Low complexity" evidence="1">
    <location>
        <begin position="29"/>
        <end position="44"/>
    </location>
</feature>
<name>A0A4U1IXI9_9BACT</name>
<dbReference type="AlphaFoldDB" id="A0A4U1IXI9"/>
<feature type="region of interest" description="Disordered" evidence="1">
    <location>
        <begin position="24"/>
        <end position="54"/>
    </location>
</feature>
<sequence>MHSRVPVLASLALLVATTLTACGDDKSKTGAAPSATASAAAAPTEPAPPPKPKTMPALIVDSLGPYIGQIRVDMKQEKWPEKLTAAVKDLPINGQQVTLIAEKKARTPDVAAVVAELGRAGAPTILIKTDGRDDVPKELLVTPPDKVSNPPGCSVTVMVLKDLSTAVWPFKGGLGKKQRKGFAGPDLSNTGDAIKKDLAICDSSFAFFSADDTVSWEMAYNLAGTLKVVDEKSDKKKIDTLVLLGEAPVAGRAVTLKK</sequence>
<evidence type="ECO:0000256" key="2">
    <source>
        <dbReference type="SAM" id="SignalP"/>
    </source>
</evidence>
<evidence type="ECO:0000256" key="1">
    <source>
        <dbReference type="SAM" id="MobiDB-lite"/>
    </source>
</evidence>
<comment type="caution">
    <text evidence="3">The sequence shown here is derived from an EMBL/GenBank/DDBJ whole genome shotgun (WGS) entry which is preliminary data.</text>
</comment>
<dbReference type="RefSeq" id="WP_136934062.1">
    <property type="nucleotide sequence ID" value="NZ_SSMQ01000058.1"/>
</dbReference>
<evidence type="ECO:0000313" key="3">
    <source>
        <dbReference type="EMBL" id="TKC99273.1"/>
    </source>
</evidence>
<feature type="chain" id="PRO_5020748437" evidence="2">
    <location>
        <begin position="22"/>
        <end position="258"/>
    </location>
</feature>
<dbReference type="Proteomes" id="UP000309215">
    <property type="component" value="Unassembled WGS sequence"/>
</dbReference>
<gene>
    <name evidence="3" type="ORF">E8A74_38275</name>
</gene>
<proteinExistence type="predicted"/>
<evidence type="ECO:0000313" key="4">
    <source>
        <dbReference type="Proteomes" id="UP000309215"/>
    </source>
</evidence>
<organism evidence="3 4">
    <name type="scientific">Polyangium fumosum</name>
    <dbReference type="NCBI Taxonomy" id="889272"/>
    <lineage>
        <taxon>Bacteria</taxon>
        <taxon>Pseudomonadati</taxon>
        <taxon>Myxococcota</taxon>
        <taxon>Polyangia</taxon>
        <taxon>Polyangiales</taxon>
        <taxon>Polyangiaceae</taxon>
        <taxon>Polyangium</taxon>
    </lineage>
</organism>
<dbReference type="PROSITE" id="PS51257">
    <property type="entry name" value="PROKAR_LIPOPROTEIN"/>
    <property type="match status" value="1"/>
</dbReference>
<accession>A0A4U1IXI9</accession>
<dbReference type="OrthoDB" id="5506990at2"/>
<reference evidence="3 4" key="1">
    <citation type="submission" date="2019-04" db="EMBL/GenBank/DDBJ databases">
        <authorList>
            <person name="Li Y."/>
            <person name="Wang J."/>
        </authorList>
    </citation>
    <scope>NUCLEOTIDE SEQUENCE [LARGE SCALE GENOMIC DNA]</scope>
    <source>
        <strain evidence="3 4">DSM 14668</strain>
    </source>
</reference>
<dbReference type="EMBL" id="SSMQ01000058">
    <property type="protein sequence ID" value="TKC99273.1"/>
    <property type="molecule type" value="Genomic_DNA"/>
</dbReference>
<keyword evidence="2" id="KW-0732">Signal</keyword>